<dbReference type="InterPro" id="IPR002716">
    <property type="entry name" value="PIN_dom"/>
</dbReference>
<dbReference type="Gene3D" id="3.40.50.1010">
    <property type="entry name" value="5'-nuclease"/>
    <property type="match status" value="1"/>
</dbReference>
<evidence type="ECO:0000259" key="8">
    <source>
        <dbReference type="Pfam" id="PF01850"/>
    </source>
</evidence>
<dbReference type="GO" id="GO:0016787">
    <property type="term" value="F:hydrolase activity"/>
    <property type="evidence" value="ECO:0007669"/>
    <property type="project" value="UniProtKB-KW"/>
</dbReference>
<keyword evidence="6" id="KW-0460">Magnesium</keyword>
<reference evidence="9" key="3">
    <citation type="submission" date="2016-12" db="EMBL/GenBank/DDBJ databases">
        <title>Annotation of the draft genome assembly of Crocosphaera watsonii WH 8501.</title>
        <authorList>
            <consortium name="US DOE Joint Genome Institute (JGI-ORNL)"/>
            <person name="Larimer F."/>
            <person name="Land M."/>
        </authorList>
    </citation>
    <scope>NUCLEOTIDE SEQUENCE</scope>
    <source>
        <strain evidence="9">WH 8501</strain>
    </source>
</reference>
<comment type="similarity">
    <text evidence="7">Belongs to the PINc/VapC protein family.</text>
</comment>
<dbReference type="SUPFAM" id="SSF88723">
    <property type="entry name" value="PIN domain-like"/>
    <property type="match status" value="1"/>
</dbReference>
<evidence type="ECO:0000256" key="2">
    <source>
        <dbReference type="ARBA" id="ARBA00022649"/>
    </source>
</evidence>
<evidence type="ECO:0000256" key="7">
    <source>
        <dbReference type="ARBA" id="ARBA00038093"/>
    </source>
</evidence>
<evidence type="ECO:0000256" key="5">
    <source>
        <dbReference type="ARBA" id="ARBA00022801"/>
    </source>
</evidence>
<organism evidence="9 10">
    <name type="scientific">Crocosphaera watsonii WH 8501</name>
    <dbReference type="NCBI Taxonomy" id="165597"/>
    <lineage>
        <taxon>Bacteria</taxon>
        <taxon>Bacillati</taxon>
        <taxon>Cyanobacteriota</taxon>
        <taxon>Cyanophyceae</taxon>
        <taxon>Oscillatoriophycideae</taxon>
        <taxon>Chroococcales</taxon>
        <taxon>Aphanothecaceae</taxon>
        <taxon>Crocosphaera</taxon>
    </lineage>
</organism>
<keyword evidence="3" id="KW-0540">Nuclease</keyword>
<dbReference type="PANTHER" id="PTHR33653">
    <property type="entry name" value="RIBONUCLEASE VAPC2"/>
    <property type="match status" value="1"/>
</dbReference>
<name>Q4C7W7_CROWT</name>
<dbReference type="KEGG" id="cwa:CwatDRAFT_5514"/>
<keyword evidence="5" id="KW-0378">Hydrolase</keyword>
<dbReference type="EMBL" id="AADV02000002">
    <property type="protein sequence ID" value="EAM52504.1"/>
    <property type="molecule type" value="Genomic_DNA"/>
</dbReference>
<reference evidence="9" key="1">
    <citation type="submission" date="2004-02" db="EMBL/GenBank/DDBJ databases">
        <authorList>
            <consortium name="DOE Joint Genome Institute"/>
        </authorList>
    </citation>
    <scope>NUCLEOTIDE SEQUENCE [LARGE SCALE GENOMIC DNA]</scope>
    <source>
        <strain evidence="9">WH 8501</strain>
    </source>
</reference>
<dbReference type="GO" id="GO:0046872">
    <property type="term" value="F:metal ion binding"/>
    <property type="evidence" value="ECO:0007669"/>
    <property type="project" value="UniProtKB-KW"/>
</dbReference>
<dbReference type="AlphaFoldDB" id="Q4C7W7"/>
<evidence type="ECO:0000313" key="9">
    <source>
        <dbReference type="EMBL" id="EAM52504.1"/>
    </source>
</evidence>
<dbReference type="RefSeq" id="WP_007304154.1">
    <property type="nucleotide sequence ID" value="NZ_AADV02000002.1"/>
</dbReference>
<gene>
    <name evidence="9" type="ORF">CwatDRAFT_5514</name>
</gene>
<sequence>MRYLLDTDHISFLQRRSGTEYIKLLTRINQYPVDEFAFSIISFHEQVISVHSFINRAKSTTDVVRGYNLLSEVIQGFSNAHILSFDTQAAETFIQLRKQKVRIATMDLRIASIALSKELILLTRNVRDFQQVPKLVIEDWTI</sequence>
<comment type="cofactor">
    <cofactor evidence="1">
        <name>Mg(2+)</name>
        <dbReference type="ChEBI" id="CHEBI:18420"/>
    </cofactor>
</comment>
<accession>Q4C7W7</accession>
<comment type="caution">
    <text evidence="9">The sequence shown here is derived from an EMBL/GenBank/DDBJ whole genome shotgun (WGS) entry which is preliminary data.</text>
</comment>
<keyword evidence="2" id="KW-1277">Toxin-antitoxin system</keyword>
<evidence type="ECO:0000256" key="6">
    <source>
        <dbReference type="ARBA" id="ARBA00022842"/>
    </source>
</evidence>
<dbReference type="PANTHER" id="PTHR33653:SF1">
    <property type="entry name" value="RIBONUCLEASE VAPC2"/>
    <property type="match status" value="1"/>
</dbReference>
<evidence type="ECO:0000256" key="1">
    <source>
        <dbReference type="ARBA" id="ARBA00001946"/>
    </source>
</evidence>
<dbReference type="CDD" id="cd09881">
    <property type="entry name" value="PIN_VapC4-5_FitB-like"/>
    <property type="match status" value="1"/>
</dbReference>
<keyword evidence="4" id="KW-0479">Metal-binding</keyword>
<dbReference type="OrthoDB" id="574223at2"/>
<evidence type="ECO:0000313" key="10">
    <source>
        <dbReference type="Proteomes" id="UP000003922"/>
    </source>
</evidence>
<dbReference type="InterPro" id="IPR029060">
    <property type="entry name" value="PIN-like_dom_sf"/>
</dbReference>
<protein>
    <submittedName>
        <fullName evidence="9">Virulence associated protein C</fullName>
    </submittedName>
</protein>
<proteinExistence type="inferred from homology"/>
<feature type="domain" description="PIN" evidence="8">
    <location>
        <begin position="3"/>
        <end position="134"/>
    </location>
</feature>
<keyword evidence="10" id="KW-1185">Reference proteome</keyword>
<dbReference type="InterPro" id="IPR050556">
    <property type="entry name" value="Type_II_TA_system_RNase"/>
</dbReference>
<dbReference type="Proteomes" id="UP000003922">
    <property type="component" value="Unassembled WGS sequence"/>
</dbReference>
<reference evidence="9" key="2">
    <citation type="submission" date="2005-06" db="EMBL/GenBank/DDBJ databases">
        <title>Sequencing of the draft genome and assembly of Crocosphaera watsonii WH 8501.</title>
        <authorList>
            <consortium name="US DOE Joint Genome Institute (JGI-PGF)"/>
            <person name="Copeland A."/>
            <person name="Lucas S."/>
            <person name="Lapidus A."/>
            <person name="Barry K."/>
            <person name="Detter C."/>
            <person name="Glavina T."/>
            <person name="Hammon N."/>
            <person name="Israni S."/>
            <person name="Pitluck S."/>
            <person name="Richardson P."/>
        </authorList>
    </citation>
    <scope>NUCLEOTIDE SEQUENCE [LARGE SCALE GENOMIC DNA]</scope>
    <source>
        <strain evidence="9">WH 8501</strain>
    </source>
</reference>
<dbReference type="GO" id="GO:0004518">
    <property type="term" value="F:nuclease activity"/>
    <property type="evidence" value="ECO:0007669"/>
    <property type="project" value="UniProtKB-KW"/>
</dbReference>
<evidence type="ECO:0000256" key="4">
    <source>
        <dbReference type="ARBA" id="ARBA00022723"/>
    </source>
</evidence>
<dbReference type="Pfam" id="PF01850">
    <property type="entry name" value="PIN"/>
    <property type="match status" value="1"/>
</dbReference>
<evidence type="ECO:0000256" key="3">
    <source>
        <dbReference type="ARBA" id="ARBA00022722"/>
    </source>
</evidence>